<name>A0A6C0DZ56_9ZZZZ</name>
<protein>
    <submittedName>
        <fullName evidence="1">Uncharacterized protein</fullName>
    </submittedName>
</protein>
<dbReference type="EMBL" id="MN739708">
    <property type="protein sequence ID" value="QHT22176.1"/>
    <property type="molecule type" value="Genomic_DNA"/>
</dbReference>
<reference evidence="1" key="1">
    <citation type="journal article" date="2020" name="Nature">
        <title>Giant virus diversity and host interactions through global metagenomics.</title>
        <authorList>
            <person name="Schulz F."/>
            <person name="Roux S."/>
            <person name="Paez-Espino D."/>
            <person name="Jungbluth S."/>
            <person name="Walsh D.A."/>
            <person name="Denef V.J."/>
            <person name="McMahon K.D."/>
            <person name="Konstantinidis K.T."/>
            <person name="Eloe-Fadrosh E.A."/>
            <person name="Kyrpides N.C."/>
            <person name="Woyke T."/>
        </authorList>
    </citation>
    <scope>NUCLEOTIDE SEQUENCE</scope>
    <source>
        <strain evidence="1">GVMAG-M-3300023179-107</strain>
    </source>
</reference>
<sequence length="145" mass="16970">MKLNLYENISLYMNIIKPITNSESNNVYLQYKNFLEYPVNKTVYSSCRDIFVDYHIDHLMVSTPFLVGFDISKDILPPNFSFRSTITSKCFLIIDIVSQRSERIEHRNHCNDPVEAEHIDHNIQAFRDVNGHVVKIVAQLPSLYF</sequence>
<evidence type="ECO:0000313" key="1">
    <source>
        <dbReference type="EMBL" id="QHT22176.1"/>
    </source>
</evidence>
<accession>A0A6C0DZ56</accession>
<organism evidence="1">
    <name type="scientific">viral metagenome</name>
    <dbReference type="NCBI Taxonomy" id="1070528"/>
    <lineage>
        <taxon>unclassified sequences</taxon>
        <taxon>metagenomes</taxon>
        <taxon>organismal metagenomes</taxon>
    </lineage>
</organism>
<proteinExistence type="predicted"/>
<dbReference type="AlphaFoldDB" id="A0A6C0DZ56"/>